<dbReference type="VEuPathDB" id="FungiDB:TREMEDRAFT_68510"/>
<keyword evidence="2" id="KW-1185">Reference proteome</keyword>
<keyword evidence="1" id="KW-0808">Transferase</keyword>
<dbReference type="EMBL" id="SDIL01000004">
    <property type="protein sequence ID" value="RXK42001.1"/>
    <property type="molecule type" value="Genomic_DNA"/>
</dbReference>
<protein>
    <submittedName>
        <fullName evidence="1">Polynucleotide kinase 3'-phosphatase</fullName>
    </submittedName>
</protein>
<dbReference type="STRING" id="5217.A0A4Q1BV26"/>
<comment type="caution">
    <text evidence="1">The sequence shown here is derived from an EMBL/GenBank/DDBJ whole genome shotgun (WGS) entry which is preliminary data.</text>
</comment>
<dbReference type="OrthoDB" id="19045at2759"/>
<sequence>MPPVKRTADDDVYELPVAKKTHPFFTPGVKSPGTFLPSPPTLIHFLHLDPFDRPGSSQVPVVFYDLDGTLIKTRKGGDFPSSRDDWQWWHDTVPSQLKSEWESGKHIIVLSNQGDSREKIRKEWKAKLPLIAAKMPSGVPLRILAALNKFDIYRKPNTGMFDEIVRLYRNQGLEIDMENSVYVGDAAGRAGHQGRKKDHGDSDFKLAINVGIKFLTPEEHFLGKPREHFPNPPNGFRPSKSLSLKLPHVLPTNTPITRTEIEMVLFVGPPASGKTSFFRKHFSSARYEHVNQDLLGTRERCLKVAETFLRTGKSVVIDNTNRNRSTRALWLALSSQLSIPCRVFHFACPLELAIHNNMYRACYAPPGEPSRTLLPLSAFSTYSSAFEKPEKDEGFDEVRTVNLVWEGTDEQRKMWDRYMLEVKR</sequence>
<dbReference type="FunFam" id="3.40.50.300:FF:000737">
    <property type="entry name" value="Bifunctional polynucleotide phosphatase/kinase"/>
    <property type="match status" value="1"/>
</dbReference>
<dbReference type="Proteomes" id="UP000289152">
    <property type="component" value="Unassembled WGS sequence"/>
</dbReference>
<dbReference type="Pfam" id="PF13671">
    <property type="entry name" value="AAA_33"/>
    <property type="match status" value="1"/>
</dbReference>
<dbReference type="InterPro" id="IPR006551">
    <property type="entry name" value="Polynucleotide_phosphatase"/>
</dbReference>
<dbReference type="PANTHER" id="PTHR12083:SF9">
    <property type="entry name" value="BIFUNCTIONAL POLYNUCLEOTIDE PHOSPHATASE_KINASE"/>
    <property type="match status" value="1"/>
</dbReference>
<organism evidence="1 2">
    <name type="scientific">Tremella mesenterica</name>
    <name type="common">Jelly fungus</name>
    <dbReference type="NCBI Taxonomy" id="5217"/>
    <lineage>
        <taxon>Eukaryota</taxon>
        <taxon>Fungi</taxon>
        <taxon>Dikarya</taxon>
        <taxon>Basidiomycota</taxon>
        <taxon>Agaricomycotina</taxon>
        <taxon>Tremellomycetes</taxon>
        <taxon>Tremellales</taxon>
        <taxon>Tremellaceae</taxon>
        <taxon>Tremella</taxon>
    </lineage>
</organism>
<dbReference type="Gene3D" id="3.40.50.1000">
    <property type="entry name" value="HAD superfamily/HAD-like"/>
    <property type="match status" value="1"/>
</dbReference>
<keyword evidence="1" id="KW-0418">Kinase</keyword>
<dbReference type="GO" id="GO:0006281">
    <property type="term" value="P:DNA repair"/>
    <property type="evidence" value="ECO:0007669"/>
    <property type="project" value="TreeGrafter"/>
</dbReference>
<dbReference type="SUPFAM" id="SSF56784">
    <property type="entry name" value="HAD-like"/>
    <property type="match status" value="1"/>
</dbReference>
<proteinExistence type="predicted"/>
<dbReference type="InterPro" id="IPR036412">
    <property type="entry name" value="HAD-like_sf"/>
</dbReference>
<evidence type="ECO:0000313" key="1">
    <source>
        <dbReference type="EMBL" id="RXK42001.1"/>
    </source>
</evidence>
<reference evidence="1 2" key="1">
    <citation type="submission" date="2016-06" db="EMBL/GenBank/DDBJ databases">
        <title>Evolution of pathogenesis and genome organization in the Tremellales.</title>
        <authorList>
            <person name="Cuomo C."/>
            <person name="Litvintseva A."/>
            <person name="Heitman J."/>
            <person name="Chen Y."/>
            <person name="Sun S."/>
            <person name="Springer D."/>
            <person name="Dromer F."/>
            <person name="Young S."/>
            <person name="Zeng Q."/>
            <person name="Chapman S."/>
            <person name="Gujja S."/>
            <person name="Saif S."/>
            <person name="Birren B."/>
        </authorList>
    </citation>
    <scope>NUCLEOTIDE SEQUENCE [LARGE SCALE GENOMIC DNA]</scope>
    <source>
        <strain evidence="1 2">ATCC 28783</strain>
    </source>
</reference>
<dbReference type="InterPro" id="IPR006549">
    <property type="entry name" value="HAD-SF_hydro_IIIA"/>
</dbReference>
<dbReference type="GO" id="GO:0046403">
    <property type="term" value="F:polynucleotide 3'-phosphatase activity"/>
    <property type="evidence" value="ECO:0007669"/>
    <property type="project" value="TreeGrafter"/>
</dbReference>
<dbReference type="PANTHER" id="PTHR12083">
    <property type="entry name" value="BIFUNCTIONAL POLYNUCLEOTIDE PHOSPHATASE/KINASE"/>
    <property type="match status" value="1"/>
</dbReference>
<dbReference type="AlphaFoldDB" id="A0A4Q1BV26"/>
<dbReference type="SUPFAM" id="SSF52540">
    <property type="entry name" value="P-loop containing nucleoside triphosphate hydrolases"/>
    <property type="match status" value="1"/>
</dbReference>
<dbReference type="InterPro" id="IPR023214">
    <property type="entry name" value="HAD_sf"/>
</dbReference>
<dbReference type="NCBIfam" id="TIGR01664">
    <property type="entry name" value="DNA-3'-Pase"/>
    <property type="match status" value="1"/>
</dbReference>
<dbReference type="Pfam" id="PF08645">
    <property type="entry name" value="PNK3P"/>
    <property type="match status" value="1"/>
</dbReference>
<accession>A0A4Q1BV26</accession>
<dbReference type="NCBIfam" id="TIGR01662">
    <property type="entry name" value="HAD-SF-IIIA"/>
    <property type="match status" value="1"/>
</dbReference>
<dbReference type="InterPro" id="IPR013954">
    <property type="entry name" value="PNK3P"/>
</dbReference>
<dbReference type="InterPro" id="IPR027417">
    <property type="entry name" value="P-loop_NTPase"/>
</dbReference>
<dbReference type="GO" id="GO:0046404">
    <property type="term" value="F:ATP-dependent polydeoxyribonucleotide 5'-hydroxyl-kinase activity"/>
    <property type="evidence" value="ECO:0007669"/>
    <property type="project" value="TreeGrafter"/>
</dbReference>
<dbReference type="GO" id="GO:0003690">
    <property type="term" value="F:double-stranded DNA binding"/>
    <property type="evidence" value="ECO:0007669"/>
    <property type="project" value="TreeGrafter"/>
</dbReference>
<evidence type="ECO:0000313" key="2">
    <source>
        <dbReference type="Proteomes" id="UP000289152"/>
    </source>
</evidence>
<dbReference type="FunCoup" id="A0A4Q1BV26">
    <property type="interactions" value="148"/>
</dbReference>
<dbReference type="Gene3D" id="3.40.50.300">
    <property type="entry name" value="P-loop containing nucleotide triphosphate hydrolases"/>
    <property type="match status" value="1"/>
</dbReference>
<name>A0A4Q1BV26_TREME</name>
<gene>
    <name evidence="1" type="ORF">M231_00722</name>
</gene>
<dbReference type="InParanoid" id="A0A4Q1BV26"/>